<evidence type="ECO:0000313" key="1">
    <source>
        <dbReference type="EMBL" id="MBX61902.1"/>
    </source>
</evidence>
<organism evidence="1">
    <name type="scientific">Rhizophora mucronata</name>
    <name type="common">Asiatic mangrove</name>
    <dbReference type="NCBI Taxonomy" id="61149"/>
    <lineage>
        <taxon>Eukaryota</taxon>
        <taxon>Viridiplantae</taxon>
        <taxon>Streptophyta</taxon>
        <taxon>Embryophyta</taxon>
        <taxon>Tracheophyta</taxon>
        <taxon>Spermatophyta</taxon>
        <taxon>Magnoliopsida</taxon>
        <taxon>eudicotyledons</taxon>
        <taxon>Gunneridae</taxon>
        <taxon>Pentapetalae</taxon>
        <taxon>rosids</taxon>
        <taxon>fabids</taxon>
        <taxon>Malpighiales</taxon>
        <taxon>Rhizophoraceae</taxon>
        <taxon>Rhizophora</taxon>
    </lineage>
</organism>
<proteinExistence type="predicted"/>
<dbReference type="EMBL" id="GGEC01081418">
    <property type="protein sequence ID" value="MBX61902.1"/>
    <property type="molecule type" value="Transcribed_RNA"/>
</dbReference>
<accession>A0A2P2Q4J6</accession>
<dbReference type="AlphaFoldDB" id="A0A2P2Q4J6"/>
<sequence length="74" mass="8679">MSRREKLEQAVSTLPILLTLKTPLQVGREYGSLSHLSTRQTKYKQALYHGWLSLLFNHGRAEERENEINEKVRQ</sequence>
<name>A0A2P2Q4J6_RHIMU</name>
<protein>
    <submittedName>
        <fullName evidence="1">Uncharacterized protein</fullName>
    </submittedName>
</protein>
<reference evidence="1" key="1">
    <citation type="submission" date="2018-02" db="EMBL/GenBank/DDBJ databases">
        <title>Rhizophora mucronata_Transcriptome.</title>
        <authorList>
            <person name="Meera S.P."/>
            <person name="Sreeshan A."/>
            <person name="Augustine A."/>
        </authorList>
    </citation>
    <scope>NUCLEOTIDE SEQUENCE</scope>
    <source>
        <tissue evidence="1">Leaf</tissue>
    </source>
</reference>